<comment type="caution">
    <text evidence="3">The sequence shown here is derived from an EMBL/GenBank/DDBJ whole genome shotgun (WGS) entry which is preliminary data.</text>
</comment>
<dbReference type="AlphaFoldDB" id="A0A1E7DUF2"/>
<sequence>MTIYFFLLMIAFLFLFQIALLFYLVIHKKKRQRYEEEIESQYNHLTESFSSYIIEPSDVRFLYAIRTIQHQEVVLERLLNGYVAFTKEANISPLVKQLSEEFLTEPYSRILGQRNWAKRINILHYIEDFHMTSLSPVLFERLTAANTLDVETQQLIRTLASLDETKVIKELGRFPNVSIRLYVDVFNRLHKESTPKEIQSALDGPDVTLKYAALVFIGQSGAISFLPAVEKELESSHAETRIQALKTLFRLEYMSDPDLLVPFFESSIWTERMFAARIAGILQFSRYKKILSTLLGDSVWWVRYSAAEAFTHFSDGDVILAHLSENHPDRYGRDMAAQWRIYRPGGDN</sequence>
<dbReference type="Pfam" id="PF02985">
    <property type="entry name" value="HEAT"/>
    <property type="match status" value="1"/>
</dbReference>
<evidence type="ECO:0000256" key="2">
    <source>
        <dbReference type="SAM" id="Phobius"/>
    </source>
</evidence>
<dbReference type="STRING" id="1714016.BA724_01175"/>
<name>A0A1E7DUF2_9BACI</name>
<keyword evidence="2" id="KW-0812">Transmembrane</keyword>
<accession>A0A1E7DUF2</accession>
<keyword evidence="4" id="KW-1185">Reference proteome</keyword>
<keyword evidence="2" id="KW-0472">Membrane</keyword>
<keyword evidence="2" id="KW-1133">Transmembrane helix</keyword>
<proteinExistence type="predicted"/>
<dbReference type="RefSeq" id="WP_069936864.1">
    <property type="nucleotide sequence ID" value="NZ_MAMP01000001.1"/>
</dbReference>
<dbReference type="SUPFAM" id="SSF48371">
    <property type="entry name" value="ARM repeat"/>
    <property type="match status" value="1"/>
</dbReference>
<evidence type="ECO:0008006" key="5">
    <source>
        <dbReference type="Google" id="ProtNLM"/>
    </source>
</evidence>
<evidence type="ECO:0000256" key="1">
    <source>
        <dbReference type="ARBA" id="ARBA00022737"/>
    </source>
</evidence>
<evidence type="ECO:0000313" key="4">
    <source>
        <dbReference type="Proteomes" id="UP000095658"/>
    </source>
</evidence>
<evidence type="ECO:0000313" key="3">
    <source>
        <dbReference type="EMBL" id="OES46701.1"/>
    </source>
</evidence>
<gene>
    <name evidence="3" type="ORF">BA724_01175</name>
</gene>
<dbReference type="InterPro" id="IPR000357">
    <property type="entry name" value="HEAT"/>
</dbReference>
<reference evidence="3 4" key="1">
    <citation type="submission" date="2016-06" db="EMBL/GenBank/DDBJ databases">
        <title>Domibacillus iocasae genome sequencing.</title>
        <authorList>
            <person name="Verma A."/>
            <person name="Pal Y."/>
            <person name="Ojha A.K."/>
            <person name="Krishnamurthi S."/>
        </authorList>
    </citation>
    <scope>NUCLEOTIDE SEQUENCE [LARGE SCALE GENOMIC DNA]</scope>
    <source>
        <strain evidence="3 4">DSM 29979</strain>
    </source>
</reference>
<feature type="transmembrane region" description="Helical" evidence="2">
    <location>
        <begin position="6"/>
        <end position="26"/>
    </location>
</feature>
<dbReference type="Gene3D" id="1.25.10.10">
    <property type="entry name" value="Leucine-rich Repeat Variant"/>
    <property type="match status" value="1"/>
</dbReference>
<organism evidence="3 4">
    <name type="scientific">Domibacillus iocasae</name>
    <dbReference type="NCBI Taxonomy" id="1714016"/>
    <lineage>
        <taxon>Bacteria</taxon>
        <taxon>Bacillati</taxon>
        <taxon>Bacillota</taxon>
        <taxon>Bacilli</taxon>
        <taxon>Bacillales</taxon>
        <taxon>Bacillaceae</taxon>
        <taxon>Domibacillus</taxon>
    </lineage>
</organism>
<dbReference type="EMBL" id="MAMP01000001">
    <property type="protein sequence ID" value="OES46701.1"/>
    <property type="molecule type" value="Genomic_DNA"/>
</dbReference>
<dbReference type="InterPro" id="IPR011989">
    <property type="entry name" value="ARM-like"/>
</dbReference>
<dbReference type="Proteomes" id="UP000095658">
    <property type="component" value="Unassembled WGS sequence"/>
</dbReference>
<dbReference type="InterPro" id="IPR016024">
    <property type="entry name" value="ARM-type_fold"/>
</dbReference>
<dbReference type="OrthoDB" id="2112914at2"/>
<protein>
    <recommendedName>
        <fullName evidence="5">HEAT repeat domain-containing protein</fullName>
    </recommendedName>
</protein>
<keyword evidence="1" id="KW-0677">Repeat</keyword>